<dbReference type="AlphaFoldDB" id="A0A5C4ML93"/>
<dbReference type="PANTHER" id="PTHR30528:SF0">
    <property type="entry name" value="CYTOPLASMIC PROTEIN"/>
    <property type="match status" value="1"/>
</dbReference>
<dbReference type="Pfam" id="PF06224">
    <property type="entry name" value="AlkZ-like"/>
    <property type="match status" value="1"/>
</dbReference>
<evidence type="ECO:0000313" key="1">
    <source>
        <dbReference type="EMBL" id="TNC31239.1"/>
    </source>
</evidence>
<evidence type="ECO:0000313" key="3">
    <source>
        <dbReference type="Proteomes" id="UP000306740"/>
    </source>
</evidence>
<dbReference type="OrthoDB" id="9787207at2"/>
<name>A0A5C4ML93_9ACTN</name>
<proteinExistence type="predicted"/>
<accession>A0A5C4ML93</accession>
<organism evidence="2 3">
    <name type="scientific">Mumia zhuanghuii</name>
    <dbReference type="NCBI Taxonomy" id="2585211"/>
    <lineage>
        <taxon>Bacteria</taxon>
        <taxon>Bacillati</taxon>
        <taxon>Actinomycetota</taxon>
        <taxon>Actinomycetes</taxon>
        <taxon>Propionibacteriales</taxon>
        <taxon>Nocardioidaceae</taxon>
        <taxon>Mumia</taxon>
    </lineage>
</organism>
<protein>
    <submittedName>
        <fullName evidence="2">Winged helix-turn-helix domain-containing protein</fullName>
    </submittedName>
</protein>
<dbReference type="EMBL" id="VDFR01000206">
    <property type="protein sequence ID" value="TNC31239.1"/>
    <property type="molecule type" value="Genomic_DNA"/>
</dbReference>
<dbReference type="EMBL" id="VDFR01000071">
    <property type="protein sequence ID" value="TNC44900.1"/>
    <property type="molecule type" value="Genomic_DNA"/>
</dbReference>
<dbReference type="PANTHER" id="PTHR30528">
    <property type="entry name" value="CYTOPLASMIC PROTEIN"/>
    <property type="match status" value="1"/>
</dbReference>
<evidence type="ECO:0000313" key="2">
    <source>
        <dbReference type="EMBL" id="TNC44900.1"/>
    </source>
</evidence>
<comment type="caution">
    <text evidence="2">The sequence shown here is derived from an EMBL/GenBank/DDBJ whole genome shotgun (WGS) entry which is preliminary data.</text>
</comment>
<dbReference type="RefSeq" id="WP_139106221.1">
    <property type="nucleotide sequence ID" value="NZ_VDFR01000071.1"/>
</dbReference>
<sequence>MTPPQDMTAATARRTVLASQGFNDRPHARVTMRSLDRALTRTGVLQIDSVNVLQRAHYLPLFSRLGPYDTALLHRAADRPPRRLVEYWAHVAAYMPVELWPAMRHRMAAYRDKGHAWSGGTGRPPLADALLAEVERRGAATARELDPATDRTRDQWGWNWSETKKALEYLFLAGELAVARRNGAFERVYDTPERVLPAAVLDAPEPDVREASRILVRRAALSTGVATEASLRDYFRMGVRETRGAVQELVEEGTLEPVRVEGWQRLAYRHVDAPAPRRIRTAALLSPFDPLVWERARTEDLFGFRYRIEIYVPAHKRVHGYYVLPFLLDESIVARVDLKADRATGRLLVRAAWAEPAVDTERVATALAAQLWEAAGWLGLEAVEVEPRGDLAAPLAASVAAAVPAGPPAVV</sequence>
<gene>
    <name evidence="2" type="ORF">FHE65_15835</name>
    <name evidence="1" type="ORF">FHE65_31665</name>
</gene>
<reference evidence="2 3" key="1">
    <citation type="submission" date="2019-05" db="EMBL/GenBank/DDBJ databases">
        <title>Mumia sp. nov., isolated from the intestinal contents of plateau pika (Ochotona curzoniae) in the Qinghai-Tibet plateau of China.</title>
        <authorList>
            <person name="Tian Z."/>
        </authorList>
    </citation>
    <scope>NUCLEOTIDE SEQUENCE [LARGE SCALE GENOMIC DNA]</scope>
    <source>
        <strain evidence="3">527</strain>
        <strain evidence="2">Z527</strain>
    </source>
</reference>
<dbReference type="Proteomes" id="UP000306740">
    <property type="component" value="Unassembled WGS sequence"/>
</dbReference>
<dbReference type="InterPro" id="IPR009351">
    <property type="entry name" value="AlkZ-like"/>
</dbReference>